<dbReference type="NCBIfam" id="TIGR04183">
    <property type="entry name" value="Por_Secre_tail"/>
    <property type="match status" value="1"/>
</dbReference>
<gene>
    <name evidence="2" type="ORF">CH333_02175</name>
</gene>
<dbReference type="Pfam" id="PF13860">
    <property type="entry name" value="FlgD_ig"/>
    <property type="match status" value="1"/>
</dbReference>
<dbReference type="InterPro" id="IPR025965">
    <property type="entry name" value="FlgD/Vpr_Ig-like"/>
</dbReference>
<protein>
    <recommendedName>
        <fullName evidence="1">FlgD/Vpr Ig-like domain-containing protein</fullName>
    </recommendedName>
</protein>
<proteinExistence type="predicted"/>
<sequence length="97" mass="11018">GEDIPRVYALYQNTPNPFGDVTRIRYAIPRKGEVSLEVYNVLGQKISVLESGVKETGFYDVKWDGRDSRGMRVSGGVYFVRFSSGDFHSIKKIVKLR</sequence>
<evidence type="ECO:0000313" key="2">
    <source>
        <dbReference type="EMBL" id="OYD17004.1"/>
    </source>
</evidence>
<dbReference type="EMBL" id="NOZQ01000041">
    <property type="protein sequence ID" value="OYD17004.1"/>
    <property type="molecule type" value="Genomic_DNA"/>
</dbReference>
<reference evidence="2 3" key="1">
    <citation type="submission" date="2017-07" db="EMBL/GenBank/DDBJ databases">
        <title>Recovery of genomes from metagenomes via a dereplication, aggregation, and scoring strategy.</title>
        <authorList>
            <person name="Sieber C.M."/>
            <person name="Probst A.J."/>
            <person name="Sharrar A."/>
            <person name="Thomas B.C."/>
            <person name="Hess M."/>
            <person name="Tringe S.G."/>
            <person name="Banfield J.F."/>
        </authorList>
    </citation>
    <scope>NUCLEOTIDE SEQUENCE [LARGE SCALE GENOMIC DNA]</scope>
    <source>
        <strain evidence="2">JGI_Cruoil_03_44_89</strain>
    </source>
</reference>
<dbReference type="Gene3D" id="2.60.40.4070">
    <property type="match status" value="1"/>
</dbReference>
<evidence type="ECO:0000313" key="3">
    <source>
        <dbReference type="Proteomes" id="UP000215215"/>
    </source>
</evidence>
<name>A0A235BXQ9_UNCW3</name>
<dbReference type="AlphaFoldDB" id="A0A235BXQ9"/>
<comment type="caution">
    <text evidence="2">The sequence shown here is derived from an EMBL/GenBank/DDBJ whole genome shotgun (WGS) entry which is preliminary data.</text>
</comment>
<evidence type="ECO:0000259" key="1">
    <source>
        <dbReference type="Pfam" id="PF13860"/>
    </source>
</evidence>
<accession>A0A235BXQ9</accession>
<feature type="non-terminal residue" evidence="2">
    <location>
        <position position="1"/>
    </location>
</feature>
<feature type="domain" description="FlgD/Vpr Ig-like" evidence="1">
    <location>
        <begin position="32"/>
        <end position="82"/>
    </location>
</feature>
<dbReference type="InterPro" id="IPR026444">
    <property type="entry name" value="Secre_tail"/>
</dbReference>
<dbReference type="Proteomes" id="UP000215215">
    <property type="component" value="Unassembled WGS sequence"/>
</dbReference>
<organism evidence="2 3">
    <name type="scientific">candidate division WOR-3 bacterium JGI_Cruoil_03_44_89</name>
    <dbReference type="NCBI Taxonomy" id="1973748"/>
    <lineage>
        <taxon>Bacteria</taxon>
        <taxon>Bacteria division WOR-3</taxon>
    </lineage>
</organism>